<dbReference type="WBParaSite" id="HNAJ_0001267401-mRNA-1">
    <property type="protein sequence ID" value="HNAJ_0001267401-mRNA-1"/>
    <property type="gene ID" value="HNAJ_0001267401"/>
</dbReference>
<sequence length="143" mass="15025">MAWKASSRSSRQLVKNGKEGKDSGVEGDGSNSQGCDLGGVAFDDSIAPGCSERNDADRDVPPETITSSSPFITPLCRCFGHNNSIINNVPQAELVDSVDARGGLTISFLSVSTIFNLAANAIAFTAVAKKAYEKLFEVAASHQ</sequence>
<dbReference type="Proteomes" id="UP000278807">
    <property type="component" value="Unassembled WGS sequence"/>
</dbReference>
<reference evidence="4" key="1">
    <citation type="submission" date="2017-02" db="UniProtKB">
        <authorList>
            <consortium name="WormBaseParasite"/>
        </authorList>
    </citation>
    <scope>IDENTIFICATION</scope>
</reference>
<keyword evidence="3" id="KW-1185">Reference proteome</keyword>
<name>A0A0R3TXS9_RODNA</name>
<feature type="compositionally biased region" description="Basic and acidic residues" evidence="1">
    <location>
        <begin position="52"/>
        <end position="61"/>
    </location>
</feature>
<dbReference type="EMBL" id="UZAE01014529">
    <property type="protein sequence ID" value="VDO13703.1"/>
    <property type="molecule type" value="Genomic_DNA"/>
</dbReference>
<evidence type="ECO:0000313" key="3">
    <source>
        <dbReference type="Proteomes" id="UP000278807"/>
    </source>
</evidence>
<evidence type="ECO:0000256" key="1">
    <source>
        <dbReference type="SAM" id="MobiDB-lite"/>
    </source>
</evidence>
<feature type="region of interest" description="Disordered" evidence="1">
    <location>
        <begin position="1"/>
        <end position="66"/>
    </location>
</feature>
<evidence type="ECO:0000313" key="2">
    <source>
        <dbReference type="EMBL" id="VDO13703.1"/>
    </source>
</evidence>
<organism evidence="4">
    <name type="scientific">Rodentolepis nana</name>
    <name type="common">Dwarf tapeworm</name>
    <name type="synonym">Hymenolepis nana</name>
    <dbReference type="NCBI Taxonomy" id="102285"/>
    <lineage>
        <taxon>Eukaryota</taxon>
        <taxon>Metazoa</taxon>
        <taxon>Spiralia</taxon>
        <taxon>Lophotrochozoa</taxon>
        <taxon>Platyhelminthes</taxon>
        <taxon>Cestoda</taxon>
        <taxon>Eucestoda</taxon>
        <taxon>Cyclophyllidea</taxon>
        <taxon>Hymenolepididae</taxon>
        <taxon>Rodentolepis</taxon>
    </lineage>
</organism>
<accession>A0A0R3TXS9</accession>
<protein>
    <submittedName>
        <fullName evidence="2 4">Uncharacterized protein</fullName>
    </submittedName>
</protein>
<evidence type="ECO:0000313" key="4">
    <source>
        <dbReference type="WBParaSite" id="HNAJ_0001267401-mRNA-1"/>
    </source>
</evidence>
<proteinExistence type="predicted"/>
<dbReference type="AlphaFoldDB" id="A0A0R3TXS9"/>
<gene>
    <name evidence="2" type="ORF">HNAJ_LOCUS12652</name>
</gene>
<feature type="compositionally biased region" description="Polar residues" evidence="1">
    <location>
        <begin position="1"/>
        <end position="13"/>
    </location>
</feature>
<reference evidence="2 3" key="2">
    <citation type="submission" date="2018-11" db="EMBL/GenBank/DDBJ databases">
        <authorList>
            <consortium name="Pathogen Informatics"/>
        </authorList>
    </citation>
    <scope>NUCLEOTIDE SEQUENCE [LARGE SCALE GENOMIC DNA]</scope>
</reference>